<keyword evidence="4" id="KW-0411">Iron-sulfur</keyword>
<evidence type="ECO:0000313" key="6">
    <source>
        <dbReference type="EMBL" id="SFW32037.1"/>
    </source>
</evidence>
<dbReference type="InterPro" id="IPR007197">
    <property type="entry name" value="rSAM"/>
</dbReference>
<dbReference type="GO" id="GO:0046872">
    <property type="term" value="F:metal ion binding"/>
    <property type="evidence" value="ECO:0007669"/>
    <property type="project" value="UniProtKB-KW"/>
</dbReference>
<protein>
    <submittedName>
        <fullName evidence="6">Radical SAM superfamily protein</fullName>
    </submittedName>
</protein>
<accession>A0A1K1N9U9</accession>
<dbReference type="EMBL" id="FPJA01000005">
    <property type="protein sequence ID" value="SFW32037.1"/>
    <property type="molecule type" value="Genomic_DNA"/>
</dbReference>
<dbReference type="PANTHER" id="PTHR11228:SF7">
    <property type="entry name" value="PQQA PEPTIDE CYCLASE"/>
    <property type="match status" value="1"/>
</dbReference>
<dbReference type="GO" id="GO:0003824">
    <property type="term" value="F:catalytic activity"/>
    <property type="evidence" value="ECO:0007669"/>
    <property type="project" value="InterPro"/>
</dbReference>
<dbReference type="InterPro" id="IPR050377">
    <property type="entry name" value="Radical_SAM_PqqE_MftC-like"/>
</dbReference>
<evidence type="ECO:0000256" key="4">
    <source>
        <dbReference type="ARBA" id="ARBA00023014"/>
    </source>
</evidence>
<dbReference type="Pfam" id="PF04055">
    <property type="entry name" value="Radical_SAM"/>
    <property type="match status" value="1"/>
</dbReference>
<name>A0A1K1N9U9_SELRU</name>
<proteinExistence type="predicted"/>
<keyword evidence="7" id="KW-1185">Reference proteome</keyword>
<reference evidence="7" key="1">
    <citation type="submission" date="2016-11" db="EMBL/GenBank/DDBJ databases">
        <authorList>
            <person name="Varghese N."/>
            <person name="Submissions S."/>
        </authorList>
    </citation>
    <scope>NUCLEOTIDE SEQUENCE [LARGE SCALE GENOMIC DNA]</scope>
    <source>
        <strain evidence="7">C3</strain>
    </source>
</reference>
<dbReference type="InterPro" id="IPR013785">
    <property type="entry name" value="Aldolase_TIM"/>
</dbReference>
<evidence type="ECO:0000256" key="3">
    <source>
        <dbReference type="ARBA" id="ARBA00023004"/>
    </source>
</evidence>
<evidence type="ECO:0000256" key="2">
    <source>
        <dbReference type="ARBA" id="ARBA00022723"/>
    </source>
</evidence>
<sequence length="426" mass="48919">MRSPADMIIIEIDITNACEHSCSNCTRMCGNHKKPFFMSFDTFKRAVDSLDEFPNTVGMIGGEPTMHPEFERFADYMRKKRVPAGVKLAREPIVNMQGYQYKFTGEWTGRNAVLLSSLNNNYYKHFETINDTFTRQLLNDHNNACMHQALLMSRKELDIPDEEWVKKRDACWVQNTWSATITPKGAFFCEVAGALDMLFDGPGGWPIEPGWWRRRPEDFGEQLSWCEICGGCLDVPKRLSSEERDDVTPGLFERLKTIGSPKALQGRCVVHDPMNYDKFKDPTFTGTNDYMAAGGNIRTTPDNRNLYPRSALICPPPEDWREKMKKSAPPDWVAVTDGKETKELENLLSNCILNPGCVYYREGKYVLFNVQARSLRSIARWPQLLPEDIREAYPEDKRIEITDELWGRLVKYLKQIGGKGSRIKLI</sequence>
<dbReference type="PANTHER" id="PTHR11228">
    <property type="entry name" value="RADICAL SAM DOMAIN PROTEIN"/>
    <property type="match status" value="1"/>
</dbReference>
<feature type="domain" description="Radical SAM core" evidence="5">
    <location>
        <begin position="14"/>
        <end position="81"/>
    </location>
</feature>
<dbReference type="GO" id="GO:0051536">
    <property type="term" value="F:iron-sulfur cluster binding"/>
    <property type="evidence" value="ECO:0007669"/>
    <property type="project" value="UniProtKB-KW"/>
</dbReference>
<evidence type="ECO:0000313" key="7">
    <source>
        <dbReference type="Proteomes" id="UP000182958"/>
    </source>
</evidence>
<dbReference type="SUPFAM" id="SSF102114">
    <property type="entry name" value="Radical SAM enzymes"/>
    <property type="match status" value="1"/>
</dbReference>
<evidence type="ECO:0000259" key="5">
    <source>
        <dbReference type="Pfam" id="PF04055"/>
    </source>
</evidence>
<dbReference type="SFLD" id="SFLDS00029">
    <property type="entry name" value="Radical_SAM"/>
    <property type="match status" value="1"/>
</dbReference>
<keyword evidence="2" id="KW-0479">Metal-binding</keyword>
<dbReference type="AlphaFoldDB" id="A0A1K1N9U9"/>
<keyword evidence="1" id="KW-0949">S-adenosyl-L-methionine</keyword>
<evidence type="ECO:0000256" key="1">
    <source>
        <dbReference type="ARBA" id="ARBA00022691"/>
    </source>
</evidence>
<organism evidence="6 7">
    <name type="scientific">Selenomonas ruminantium</name>
    <dbReference type="NCBI Taxonomy" id="971"/>
    <lineage>
        <taxon>Bacteria</taxon>
        <taxon>Bacillati</taxon>
        <taxon>Bacillota</taxon>
        <taxon>Negativicutes</taxon>
        <taxon>Selenomonadales</taxon>
        <taxon>Selenomonadaceae</taxon>
        <taxon>Selenomonas</taxon>
    </lineage>
</organism>
<dbReference type="InterPro" id="IPR058240">
    <property type="entry name" value="rSAM_sf"/>
</dbReference>
<dbReference type="Gene3D" id="3.20.20.70">
    <property type="entry name" value="Aldolase class I"/>
    <property type="match status" value="1"/>
</dbReference>
<dbReference type="Proteomes" id="UP000182958">
    <property type="component" value="Unassembled WGS sequence"/>
</dbReference>
<gene>
    <name evidence="6" type="ORF">SAMN02910323_1289</name>
</gene>
<keyword evidence="3" id="KW-0408">Iron</keyword>